<proteinExistence type="predicted"/>
<evidence type="ECO:0000313" key="2">
    <source>
        <dbReference type="Proteomes" id="UP000287394"/>
    </source>
</evidence>
<protein>
    <submittedName>
        <fullName evidence="1">Uncharacterized protein</fullName>
    </submittedName>
</protein>
<keyword evidence="2" id="KW-1185">Reference proteome</keyword>
<dbReference type="EMBL" id="AP025739">
    <property type="protein sequence ID" value="BDI32418.1"/>
    <property type="molecule type" value="Genomic_DNA"/>
</dbReference>
<sequence>MKEFPDASLSAWQYPQSTREGNRAKPCRFCIRPEQQIQQGRAVSKIFGDKKTRITAARQETRRK</sequence>
<dbReference type="AlphaFoldDB" id="A0A402CX44"/>
<dbReference type="RefSeq" id="WP_119321902.1">
    <property type="nucleotide sequence ID" value="NZ_AP025739.1"/>
</dbReference>
<dbReference type="Proteomes" id="UP000287394">
    <property type="component" value="Chromosome"/>
</dbReference>
<name>A0A402CX44_9BACT</name>
<organism evidence="1 2">
    <name type="scientific">Capsulimonas corticalis</name>
    <dbReference type="NCBI Taxonomy" id="2219043"/>
    <lineage>
        <taxon>Bacteria</taxon>
        <taxon>Bacillati</taxon>
        <taxon>Armatimonadota</taxon>
        <taxon>Armatimonadia</taxon>
        <taxon>Capsulimonadales</taxon>
        <taxon>Capsulimonadaceae</taxon>
        <taxon>Capsulimonas</taxon>
    </lineage>
</organism>
<gene>
    <name evidence="1" type="ORF">CCAX7_44690</name>
</gene>
<reference evidence="1 2" key="1">
    <citation type="journal article" date="2019" name="Int. J. Syst. Evol. Microbiol.">
        <title>Capsulimonas corticalis gen. nov., sp. nov., an aerobic capsulated bacterium, of a novel bacterial order, Capsulimonadales ord. nov., of the class Armatimonadia of the phylum Armatimonadetes.</title>
        <authorList>
            <person name="Li J."/>
            <person name="Kudo C."/>
            <person name="Tonouchi A."/>
        </authorList>
    </citation>
    <scope>NUCLEOTIDE SEQUENCE [LARGE SCALE GENOMIC DNA]</scope>
    <source>
        <strain evidence="1 2">AX-7</strain>
    </source>
</reference>
<dbReference type="KEGG" id="ccot:CCAX7_44690"/>
<accession>A0A402CX44</accession>
<evidence type="ECO:0000313" key="1">
    <source>
        <dbReference type="EMBL" id="BDI32418.1"/>
    </source>
</evidence>